<proteinExistence type="predicted"/>
<gene>
    <name evidence="2" type="ORF">OE88DRAFT_34622</name>
</gene>
<name>A0A5C3NFQ5_9AGAM</name>
<feature type="compositionally biased region" description="Pro residues" evidence="1">
    <location>
        <begin position="477"/>
        <end position="501"/>
    </location>
</feature>
<accession>A0A5C3NFQ5</accession>
<feature type="compositionally biased region" description="Basic and acidic residues" evidence="1">
    <location>
        <begin position="834"/>
        <end position="872"/>
    </location>
</feature>
<feature type="region of interest" description="Disordered" evidence="1">
    <location>
        <begin position="1"/>
        <end position="102"/>
    </location>
</feature>
<feature type="compositionally biased region" description="Basic and acidic residues" evidence="1">
    <location>
        <begin position="911"/>
        <end position="933"/>
    </location>
</feature>
<feature type="region of interest" description="Disordered" evidence="1">
    <location>
        <begin position="1071"/>
        <end position="1137"/>
    </location>
</feature>
<feature type="compositionally biased region" description="Pro residues" evidence="1">
    <location>
        <begin position="745"/>
        <end position="754"/>
    </location>
</feature>
<dbReference type="AlphaFoldDB" id="A0A5C3NFQ5"/>
<sequence>MPPTFSNPMHAPEAYEEYESHRESERDSLPVTPTTDAGRPISAAMHNTDGHTAAPRPKSRHSLFSRKSKRGTDIVQPVPVTPEQLSSREMGASSPGEGERDRYGGDGLLARGMIDNAFSGLSILPEVIPELPAWYNDNLEWIAASAIQFRARYPIHNPVGPKWYKNQHLIPPSERDVSMRPPSVFSPSFPPMTPAESEDRAAGPSRSPSGSPLPTPNSSQVRINEAGIRVRTRKTSQGAHDPVDLLDVSDPWGSHWHHESPYDVGMAPSPVSVDMPEGPPKSRSRMSSTPNTSARHRSVIPSPLSQSTSALHLHPPVPDVDRSVPPRRLSKRRRPGIRNFFIGGSHDDDDGNEPPAMVSAPVSPIDRPPPSSLVPTSGPRVTRKLSKRAKNATDPVISPSPTPSGKPPSISTQDTQKKRGSIFGALTKRFTVVRRHPNRRSLDDSHHKELSAEVAIGNTPERPFIQERRSSGLVKRVPPPSVDDIPPPADVPPPSEPPTRPEAPVKREDHGHSDRDSVLDAQFSMGRLTIANPDADIVSPARTEVPLPPEKDVPVQPHSLDRVLEQAKLVSEPEQLQEPQPVPVPAQLPPPREPRASLTNSNQVPPSPSVRKAPSPVAPEPAPAPVLVNMGKSPIPSRSVDTIPAASQSLPRAVAAPTVQSATRSLDKRREEAVQAPAPAIVPESRSPRTVRAQDEPLQPPPSLAAAASGTTDDSRLSQASIVGNPGTPHMPSSALPEVRAVPSVPAPAVPPVPSSSAAPPSADVVQSTPKREPSPPKAKEKSKKRETETFRLVRSPSGTVHNTSGVIAADGEMWEIVEAKDSPRRSRTHNRTRSSEQDPVVDRKTSSYQGHERTGSLEERPRKGESTERHKSSSGRHAVSPVAVAGPSNSQSRARSTDAHRRPAIPEQLLEQKEQRPQAEPKERHPSPEKRAVNGRHASQSPDVNRSHKRVSSNNDGTDVHRRPSRSGPRPTSDTASVEDFEKFRAREAWEMDRLYKGRSWDANGPKSAVSHEMGIAWPGTGKQGSVGRSHTVHSTGHGSSHTSVVVQGSFHAHGASTPAVYATATSPVYSHTSPHHPNGYRPRKVSIEFPSTSPNPLPDPPREADFQPTPLPPGLPDSPSSPEYWKKYAGLTAAH</sequence>
<feature type="compositionally biased region" description="Low complexity" evidence="1">
    <location>
        <begin position="202"/>
        <end position="212"/>
    </location>
</feature>
<feature type="compositionally biased region" description="Basic and acidic residues" evidence="1">
    <location>
        <begin position="440"/>
        <end position="451"/>
    </location>
</feature>
<evidence type="ECO:0000256" key="1">
    <source>
        <dbReference type="SAM" id="MobiDB-lite"/>
    </source>
</evidence>
<feature type="compositionally biased region" description="Basic residues" evidence="1">
    <location>
        <begin position="381"/>
        <end position="390"/>
    </location>
</feature>
<feature type="compositionally biased region" description="Low complexity" evidence="1">
    <location>
        <begin position="1034"/>
        <end position="1043"/>
    </location>
</feature>
<evidence type="ECO:0000313" key="2">
    <source>
        <dbReference type="EMBL" id="TFK56574.1"/>
    </source>
</evidence>
<feature type="compositionally biased region" description="Basic and acidic residues" evidence="1">
    <location>
        <begin position="770"/>
        <end position="792"/>
    </location>
</feature>
<protein>
    <submittedName>
        <fullName evidence="2">Uncharacterized protein</fullName>
    </submittedName>
</protein>
<dbReference type="Proteomes" id="UP000305948">
    <property type="component" value="Unassembled WGS sequence"/>
</dbReference>
<dbReference type="STRING" id="5364.A0A5C3NFQ5"/>
<organism evidence="2 3">
    <name type="scientific">Heliocybe sulcata</name>
    <dbReference type="NCBI Taxonomy" id="5364"/>
    <lineage>
        <taxon>Eukaryota</taxon>
        <taxon>Fungi</taxon>
        <taxon>Dikarya</taxon>
        <taxon>Basidiomycota</taxon>
        <taxon>Agaricomycotina</taxon>
        <taxon>Agaricomycetes</taxon>
        <taxon>Gloeophyllales</taxon>
        <taxon>Gloeophyllaceae</taxon>
        <taxon>Heliocybe</taxon>
    </lineage>
</organism>
<feature type="compositionally biased region" description="Basic and acidic residues" evidence="1">
    <location>
        <begin position="18"/>
        <end position="28"/>
    </location>
</feature>
<feature type="compositionally biased region" description="Pro residues" evidence="1">
    <location>
        <begin position="580"/>
        <end position="591"/>
    </location>
</feature>
<reference evidence="2 3" key="1">
    <citation type="journal article" date="2019" name="Nat. Ecol. Evol.">
        <title>Megaphylogeny resolves global patterns of mushroom evolution.</title>
        <authorList>
            <person name="Varga T."/>
            <person name="Krizsan K."/>
            <person name="Foldi C."/>
            <person name="Dima B."/>
            <person name="Sanchez-Garcia M."/>
            <person name="Sanchez-Ramirez S."/>
            <person name="Szollosi G.J."/>
            <person name="Szarkandi J.G."/>
            <person name="Papp V."/>
            <person name="Albert L."/>
            <person name="Andreopoulos W."/>
            <person name="Angelini C."/>
            <person name="Antonin V."/>
            <person name="Barry K.W."/>
            <person name="Bougher N.L."/>
            <person name="Buchanan P."/>
            <person name="Buyck B."/>
            <person name="Bense V."/>
            <person name="Catcheside P."/>
            <person name="Chovatia M."/>
            <person name="Cooper J."/>
            <person name="Damon W."/>
            <person name="Desjardin D."/>
            <person name="Finy P."/>
            <person name="Geml J."/>
            <person name="Haridas S."/>
            <person name="Hughes K."/>
            <person name="Justo A."/>
            <person name="Karasinski D."/>
            <person name="Kautmanova I."/>
            <person name="Kiss B."/>
            <person name="Kocsube S."/>
            <person name="Kotiranta H."/>
            <person name="LaButti K.M."/>
            <person name="Lechner B.E."/>
            <person name="Liimatainen K."/>
            <person name="Lipzen A."/>
            <person name="Lukacs Z."/>
            <person name="Mihaltcheva S."/>
            <person name="Morgado L.N."/>
            <person name="Niskanen T."/>
            <person name="Noordeloos M.E."/>
            <person name="Ohm R.A."/>
            <person name="Ortiz-Santana B."/>
            <person name="Ovrebo C."/>
            <person name="Racz N."/>
            <person name="Riley R."/>
            <person name="Savchenko A."/>
            <person name="Shiryaev A."/>
            <person name="Soop K."/>
            <person name="Spirin V."/>
            <person name="Szebenyi C."/>
            <person name="Tomsovsky M."/>
            <person name="Tulloss R.E."/>
            <person name="Uehling J."/>
            <person name="Grigoriev I.V."/>
            <person name="Vagvolgyi C."/>
            <person name="Papp T."/>
            <person name="Martin F.M."/>
            <person name="Miettinen O."/>
            <person name="Hibbett D.S."/>
            <person name="Nagy L.G."/>
        </authorList>
    </citation>
    <scope>NUCLEOTIDE SEQUENCE [LARGE SCALE GENOMIC DNA]</scope>
    <source>
        <strain evidence="2 3">OMC1185</strain>
    </source>
</reference>
<feature type="compositionally biased region" description="Polar residues" evidence="1">
    <location>
        <begin position="797"/>
        <end position="806"/>
    </location>
</feature>
<evidence type="ECO:0000313" key="3">
    <source>
        <dbReference type="Proteomes" id="UP000305948"/>
    </source>
</evidence>
<dbReference type="EMBL" id="ML213503">
    <property type="protein sequence ID" value="TFK56574.1"/>
    <property type="molecule type" value="Genomic_DNA"/>
</dbReference>
<dbReference type="OrthoDB" id="3231532at2759"/>
<feature type="region of interest" description="Disordered" evidence="1">
    <location>
        <begin position="995"/>
        <end position="1043"/>
    </location>
</feature>
<feature type="region of interest" description="Disordered" evidence="1">
    <location>
        <begin position="174"/>
        <end position="223"/>
    </location>
</feature>
<feature type="compositionally biased region" description="Basic and acidic residues" evidence="1">
    <location>
        <begin position="549"/>
        <end position="565"/>
    </location>
</feature>
<feature type="region of interest" description="Disordered" evidence="1">
    <location>
        <begin position="259"/>
        <end position="982"/>
    </location>
</feature>
<feature type="compositionally biased region" description="Basic and acidic residues" evidence="1">
    <location>
        <begin position="503"/>
        <end position="518"/>
    </location>
</feature>
<feature type="compositionally biased region" description="Low complexity" evidence="1">
    <location>
        <begin position="755"/>
        <end position="768"/>
    </location>
</feature>
<feature type="compositionally biased region" description="Basic residues" evidence="1">
    <location>
        <begin position="57"/>
        <end position="69"/>
    </location>
</feature>
<keyword evidence="3" id="KW-1185">Reference proteome</keyword>